<evidence type="ECO:0000313" key="2">
    <source>
        <dbReference type="Proteomes" id="UP000006043"/>
    </source>
</evidence>
<dbReference type="PATRIC" id="fig|1214102.3.peg.1349"/>
<dbReference type="EMBL" id="ALQB01000019">
    <property type="protein sequence ID" value="EJZ14981.1"/>
    <property type="molecule type" value="Genomic_DNA"/>
</dbReference>
<proteinExistence type="predicted"/>
<organism evidence="1 2">
    <name type="scientific">Mycolicibacterium fortuitum subsp. fortuitum DSM 46621 = ATCC 6841 = JCM 6387</name>
    <dbReference type="NCBI Taxonomy" id="1214102"/>
    <lineage>
        <taxon>Bacteria</taxon>
        <taxon>Bacillati</taxon>
        <taxon>Actinomycetota</taxon>
        <taxon>Actinomycetes</taxon>
        <taxon>Mycobacteriales</taxon>
        <taxon>Mycobacteriaceae</taxon>
        <taxon>Mycolicibacterium</taxon>
    </lineage>
</organism>
<accession>K0V7L8</accession>
<comment type="caution">
    <text evidence="1">The sequence shown here is derived from an EMBL/GenBank/DDBJ whole genome shotgun (WGS) entry which is preliminary data.</text>
</comment>
<gene>
    <name evidence="1" type="ORF">MFORT_06762</name>
</gene>
<protein>
    <submittedName>
        <fullName evidence="1">Uncharacterized protein</fullName>
    </submittedName>
</protein>
<name>K0V7L8_MYCFO</name>
<reference evidence="1 2" key="1">
    <citation type="journal article" date="2012" name="J. Bacteriol.">
        <title>Complete Genome Sequence of Mycobacterium fortuitum subsp. fortuitum Type Strain DSM46621.</title>
        <authorList>
            <person name="Ho Y.S."/>
            <person name="Adroub S.A."/>
            <person name="Aleisa F."/>
            <person name="Mahmood H."/>
            <person name="Othoum G."/>
            <person name="Rashid F."/>
            <person name="Zaher M."/>
            <person name="Ali S."/>
            <person name="Bitter W."/>
            <person name="Pain A."/>
            <person name="Abdallah A.M."/>
        </authorList>
    </citation>
    <scope>NUCLEOTIDE SEQUENCE [LARGE SCALE GENOMIC DNA]</scope>
    <source>
        <strain evidence="2">DSM46621</strain>
    </source>
</reference>
<dbReference type="Proteomes" id="UP000006043">
    <property type="component" value="Unassembled WGS sequence"/>
</dbReference>
<evidence type="ECO:0000313" key="1">
    <source>
        <dbReference type="EMBL" id="EJZ14981.1"/>
    </source>
</evidence>
<dbReference type="HOGENOM" id="CLU_1576766_0_0_11"/>
<dbReference type="AlphaFoldDB" id="K0V7L8"/>
<sequence length="169" mass="19164">MPGSGKLVTKRPRRVNDDGAWLLNSDEGLRIPKLGVLNARQHFRLIDNENSILGSTSEKYRVTTLSYLYSLQLDSGDAIDWHWHPTGNADERRPHMHVSFAPGAHLPCPRHTFEEVVEACIEMLGGNAACEDWRERLDTSRDLHNEHRSWASLPRDALTALGELFKDRG</sequence>